<feature type="compositionally biased region" description="Acidic residues" evidence="11">
    <location>
        <begin position="740"/>
        <end position="763"/>
    </location>
</feature>
<dbReference type="GO" id="GO:0005085">
    <property type="term" value="F:guanyl-nucleotide exchange factor activity"/>
    <property type="evidence" value="ECO:0007669"/>
    <property type="project" value="InterPro"/>
</dbReference>
<sequence length="763" mass="83494">MSKQGGKGGAAKGRKPQKPGADEKREDVLQAVVIADSFQDRFKPFTLNTPRCLLPLVNVPVLEYTLEFLASNGVQEVFIYCGAHSESIEQFIHDSPRWSPNSSVSPFQLLEFIRVNDANSIGDFLRDLDKRGYIAGDFILVHGDLVSNINLEAALAKHRARREANRDNCMTMILRSVGDQPHRAANARGITPVFVVDPTTGRCLQYEEAHPLQKEHKIDLDPVVFTHGEFEVRCDLVDCGIDICTPEVLALWSESFDYELPRKNFLHGVLKDWELNGKMIYTEILEDGYAARASNLQMYDCISRDILERWTLPFVPDSNLKHGQSYRRIKDGSYVEDHVVIARGSKVTRSAVGRGTDIHAGSSISKSVIGRGCKIGKNVRIENSYIWDHVVIHDGATIVHSVLASNVVIGAGARVPEGSLISFGVRLDQGVQLPEHPPARLSLLTADGERAKPDTKLVGEKGDGATYEVPLSEDESSSDEDADRDPAILQTSLVYSLADLNISTSSISTLASSAFYDSDEDTSFTGGSLHADSGPGAGAQSRSRLSSFASEDGAARFRSESSFHGDAVTGLIDALRADNAEPFDSAKLEFMGLRLANNASDAAMRRAIAVAFVRRAAELLRPEHGGLEPTKAAERAFTAKKGAVKFVKEVGVAGEGEKEQVEFALALQRALVAETKEGGIVDANRAGTLLAAMLQQLYSLDVVEEEGILAWWGDKRASEGEEMVRVKEKCRVLVEWLEQASEESEEEEGGDTEESEEEEEDDD</sequence>
<dbReference type="InterPro" id="IPR035543">
    <property type="entry name" value="eIF-2B_epsilon_N"/>
</dbReference>
<dbReference type="Gene3D" id="2.160.10.10">
    <property type="entry name" value="Hexapeptide repeat proteins"/>
    <property type="match status" value="1"/>
</dbReference>
<evidence type="ECO:0000259" key="12">
    <source>
        <dbReference type="PROSITE" id="PS51363"/>
    </source>
</evidence>
<dbReference type="PROSITE" id="PS51363">
    <property type="entry name" value="W2"/>
    <property type="match status" value="1"/>
</dbReference>
<evidence type="ECO:0000256" key="7">
    <source>
        <dbReference type="ARBA" id="ARBA00031190"/>
    </source>
</evidence>
<dbReference type="InterPro" id="IPR044123">
    <property type="entry name" value="W2_eIF2B_epsilon"/>
</dbReference>
<dbReference type="InterPro" id="IPR056764">
    <property type="entry name" value="LbH_EIF2B3/5"/>
</dbReference>
<dbReference type="GeneID" id="18258907"/>
<dbReference type="Pfam" id="PF02020">
    <property type="entry name" value="W2"/>
    <property type="match status" value="1"/>
</dbReference>
<dbReference type="AlphaFoldDB" id="G0SB30"/>
<dbReference type="STRING" id="759272.G0SB30"/>
<dbReference type="OrthoDB" id="424572at2759"/>
<dbReference type="GO" id="GO:0005829">
    <property type="term" value="C:cytosol"/>
    <property type="evidence" value="ECO:0007669"/>
    <property type="project" value="UniProtKB-SubCell"/>
</dbReference>
<feature type="domain" description="W2" evidence="12">
    <location>
        <begin position="557"/>
        <end position="747"/>
    </location>
</feature>
<feature type="compositionally biased region" description="Basic and acidic residues" evidence="11">
    <location>
        <begin position="452"/>
        <end position="463"/>
    </location>
</feature>
<proteinExistence type="inferred from homology"/>
<evidence type="ECO:0000256" key="3">
    <source>
        <dbReference type="ARBA" id="ARBA00018601"/>
    </source>
</evidence>
<evidence type="ECO:0000256" key="10">
    <source>
        <dbReference type="ARBA" id="ARBA00046432"/>
    </source>
</evidence>
<dbReference type="Proteomes" id="UP000008066">
    <property type="component" value="Unassembled WGS sequence"/>
</dbReference>
<dbReference type="CDD" id="cd05787">
    <property type="entry name" value="LbH_eIF2B_epsilon"/>
    <property type="match status" value="1"/>
</dbReference>
<dbReference type="PANTHER" id="PTHR45887:SF1">
    <property type="entry name" value="TRANSLATION INITIATION FACTOR EIF-2B SUBUNIT EPSILON"/>
    <property type="match status" value="1"/>
</dbReference>
<dbReference type="GO" id="GO:0005851">
    <property type="term" value="C:eukaryotic translation initiation factor 2B complex"/>
    <property type="evidence" value="ECO:0007669"/>
    <property type="project" value="TreeGrafter"/>
</dbReference>
<keyword evidence="4" id="KW-0963">Cytoplasm</keyword>
<feature type="region of interest" description="Disordered" evidence="11">
    <location>
        <begin position="1"/>
        <end position="25"/>
    </location>
</feature>
<comment type="subunit">
    <text evidence="10">Component of the translation initiation factor 2B (eIF2B) complex which is a heterodecamer of two sets of five different subunits: alpha, beta, gamma, delta and epsilon. Subunits alpha, beta and delta comprise a regulatory subcomplex and subunits epsilon and gamma comprise a catalytic subcomplex. Within the complex, the hexameric regulatory complex resides at the center, with the two heterodimeric catalytic subcomplexes bound on opposite sides.</text>
</comment>
<feature type="region of interest" description="Disordered" evidence="11">
    <location>
        <begin position="737"/>
        <end position="763"/>
    </location>
</feature>
<comment type="similarity">
    <text evidence="2">Belongs to the eIF-2B gamma/epsilon subunits family.</text>
</comment>
<dbReference type="InterPro" id="IPR005835">
    <property type="entry name" value="NTP_transferase_dom"/>
</dbReference>
<dbReference type="Pfam" id="PF00483">
    <property type="entry name" value="NTP_transferase"/>
    <property type="match status" value="1"/>
</dbReference>
<keyword evidence="14" id="KW-1185">Reference proteome</keyword>
<dbReference type="EMBL" id="GL988044">
    <property type="protein sequence ID" value="EGS19410.1"/>
    <property type="molecule type" value="Genomic_DNA"/>
</dbReference>
<evidence type="ECO:0000256" key="4">
    <source>
        <dbReference type="ARBA" id="ARBA00022490"/>
    </source>
</evidence>
<dbReference type="InterPro" id="IPR003307">
    <property type="entry name" value="W2_domain"/>
</dbReference>
<feature type="region of interest" description="Disordered" evidence="11">
    <location>
        <begin position="452"/>
        <end position="483"/>
    </location>
</feature>
<dbReference type="SMART" id="SM00515">
    <property type="entry name" value="eIF5C"/>
    <property type="match status" value="1"/>
</dbReference>
<dbReference type="OMA" id="LAQSCKI"/>
<dbReference type="Gene3D" id="1.25.40.180">
    <property type="match status" value="1"/>
</dbReference>
<dbReference type="Pfam" id="PF25084">
    <property type="entry name" value="LbH_EIF2B"/>
    <property type="match status" value="1"/>
</dbReference>
<protein>
    <recommendedName>
        <fullName evidence="3">Mannose-1-phosphate guanyltransferase</fullName>
    </recommendedName>
    <alternativeName>
        <fullName evidence="7">GDP-mannose pyrophosphorylase</fullName>
    </alternativeName>
    <alternativeName>
        <fullName evidence="6">GTP-mannose-1-phosphate guanylyltransferase</fullName>
    </alternativeName>
    <alternativeName>
        <fullName evidence="8">Translation initiation factor eIF2B subunit epsilon</fullName>
    </alternativeName>
    <alternativeName>
        <fullName evidence="9">eIF2B GDP-GTP exchange factor subunit epsilon</fullName>
    </alternativeName>
</protein>
<dbReference type="InterPro" id="IPR051956">
    <property type="entry name" value="eIF2B_epsilon"/>
</dbReference>
<dbReference type="KEGG" id="cthr:CTHT_0048690"/>
<feature type="compositionally biased region" description="Gly residues" evidence="11">
    <location>
        <begin position="1"/>
        <end position="11"/>
    </location>
</feature>
<name>G0SB30_CHATD</name>
<keyword evidence="5 13" id="KW-0396">Initiation factor</keyword>
<evidence type="ECO:0000256" key="2">
    <source>
        <dbReference type="ARBA" id="ARBA00007878"/>
    </source>
</evidence>
<evidence type="ECO:0000313" key="14">
    <source>
        <dbReference type="Proteomes" id="UP000008066"/>
    </source>
</evidence>
<dbReference type="Gene3D" id="3.90.550.10">
    <property type="entry name" value="Spore Coat Polysaccharide Biosynthesis Protein SpsA, Chain A"/>
    <property type="match status" value="1"/>
</dbReference>
<evidence type="ECO:0000256" key="6">
    <source>
        <dbReference type="ARBA" id="ARBA00030179"/>
    </source>
</evidence>
<dbReference type="GO" id="GO:0031369">
    <property type="term" value="F:translation initiation factor binding"/>
    <property type="evidence" value="ECO:0007669"/>
    <property type="project" value="InterPro"/>
</dbReference>
<keyword evidence="5 13" id="KW-0648">Protein biosynthesis</keyword>
<evidence type="ECO:0000313" key="13">
    <source>
        <dbReference type="EMBL" id="EGS19410.1"/>
    </source>
</evidence>
<evidence type="ECO:0000256" key="8">
    <source>
        <dbReference type="ARBA" id="ARBA00044144"/>
    </source>
</evidence>
<accession>G0SB30</accession>
<dbReference type="CDD" id="cd11558">
    <property type="entry name" value="W2_eIF2B_epsilon"/>
    <property type="match status" value="1"/>
</dbReference>
<dbReference type="InterPro" id="IPR029044">
    <property type="entry name" value="Nucleotide-diphossugar_trans"/>
</dbReference>
<evidence type="ECO:0000256" key="1">
    <source>
        <dbReference type="ARBA" id="ARBA00004514"/>
    </source>
</evidence>
<evidence type="ECO:0000256" key="11">
    <source>
        <dbReference type="SAM" id="MobiDB-lite"/>
    </source>
</evidence>
<dbReference type="FunFam" id="3.90.550.10:FF:000066">
    <property type="entry name" value="Translation initiation factor eIF-2B subunit epsilon"/>
    <property type="match status" value="1"/>
</dbReference>
<reference evidence="13 14" key="1">
    <citation type="journal article" date="2011" name="Cell">
        <title>Insight into structure and assembly of the nuclear pore complex by utilizing the genome of a eukaryotic thermophile.</title>
        <authorList>
            <person name="Amlacher S."/>
            <person name="Sarges P."/>
            <person name="Flemming D."/>
            <person name="van Noort V."/>
            <person name="Kunze R."/>
            <person name="Devos D.P."/>
            <person name="Arumugam M."/>
            <person name="Bork P."/>
            <person name="Hurt E."/>
        </authorList>
    </citation>
    <scope>NUCLEOTIDE SEQUENCE [LARGE SCALE GENOMIC DNA]</scope>
    <source>
        <strain evidence="14">DSM 1495 / CBS 144.50 / IMI 039719</strain>
    </source>
</reference>
<dbReference type="HOGENOM" id="CLU_012507_1_0_1"/>
<feature type="compositionally biased region" description="Acidic residues" evidence="11">
    <location>
        <begin position="471"/>
        <end position="483"/>
    </location>
</feature>
<dbReference type="eggNOG" id="KOG1461">
    <property type="taxonomic scope" value="Eukaryota"/>
</dbReference>
<feature type="region of interest" description="Disordered" evidence="11">
    <location>
        <begin position="526"/>
        <end position="545"/>
    </location>
</feature>
<dbReference type="PANTHER" id="PTHR45887">
    <property type="entry name" value="TRANSLATION INITIATION FACTOR EIF-2B SUBUNIT EPSILON"/>
    <property type="match status" value="1"/>
</dbReference>
<dbReference type="SUPFAM" id="SSF53448">
    <property type="entry name" value="Nucleotide-diphospho-sugar transferases"/>
    <property type="match status" value="1"/>
</dbReference>
<dbReference type="RefSeq" id="XP_006695232.1">
    <property type="nucleotide sequence ID" value="XM_006695169.1"/>
</dbReference>
<dbReference type="CDD" id="cd04197">
    <property type="entry name" value="eIF-2B_epsilon_N"/>
    <property type="match status" value="1"/>
</dbReference>
<organism evidence="14">
    <name type="scientific">Chaetomium thermophilum (strain DSM 1495 / CBS 144.50 / IMI 039719)</name>
    <name type="common">Thermochaetoides thermophila</name>
    <dbReference type="NCBI Taxonomy" id="759272"/>
    <lineage>
        <taxon>Eukaryota</taxon>
        <taxon>Fungi</taxon>
        <taxon>Dikarya</taxon>
        <taxon>Ascomycota</taxon>
        <taxon>Pezizomycotina</taxon>
        <taxon>Sordariomycetes</taxon>
        <taxon>Sordariomycetidae</taxon>
        <taxon>Sordariales</taxon>
        <taxon>Chaetomiaceae</taxon>
        <taxon>Thermochaetoides</taxon>
    </lineage>
</organism>
<evidence type="ECO:0000256" key="9">
    <source>
        <dbReference type="ARBA" id="ARBA00044345"/>
    </source>
</evidence>
<dbReference type="InterPro" id="IPR016024">
    <property type="entry name" value="ARM-type_fold"/>
</dbReference>
<dbReference type="GO" id="GO:0003743">
    <property type="term" value="F:translation initiation factor activity"/>
    <property type="evidence" value="ECO:0007669"/>
    <property type="project" value="UniProtKB-KW"/>
</dbReference>
<evidence type="ECO:0000256" key="5">
    <source>
        <dbReference type="ARBA" id="ARBA00022540"/>
    </source>
</evidence>
<comment type="subcellular location">
    <subcellularLocation>
        <location evidence="1">Cytoplasm</location>
        <location evidence="1">Cytosol</location>
    </subcellularLocation>
</comment>
<dbReference type="SUPFAM" id="SSF48371">
    <property type="entry name" value="ARM repeat"/>
    <property type="match status" value="1"/>
</dbReference>
<gene>
    <name evidence="13" type="ORF">CTHT_0048690</name>
</gene>